<dbReference type="RefSeq" id="WP_006605938.1">
    <property type="nucleotide sequence ID" value="NZ_CP072931.1"/>
</dbReference>
<comment type="caution">
    <text evidence="2">The sequence shown here is derived from an EMBL/GenBank/DDBJ whole genome shotgun (WGS) entry which is preliminary data.</text>
</comment>
<sequence length="610" mass="63363">MTICATEDATAPARPHRATLTIAADGSYAARLARHDDAAGSWFPERWTLSGPEPYAVPLQGTQPEEPDSALLPLADGRVLIARRVADRFAVSLLYPAGPGTGELLLGAVEAPELTLLPPAPDGTRGYALAPGAQHTTLWLLHGGAGGPEPVAEIPGRCSGGVWLDRAGRLLALDRQWAGRTKAITVDLERGGETGPLLQITEDSNDRLLLADPDSGLLLVRSDAPGQDRLGWGVLGSRLPVRFPECLHPVGATVTPFAVQPRQMLAPESCAVAFRMDGAHGTWLGVWRPSVRQLRQFPAPQGWLTGAGLWTGGGELLLPYTTTAEPCGVARVARVASPVGMVETPRAVVPEGPVRTVAPEGPVRGAEPERVVGAVVAEGPVRVAGPERAVGAVVPERPVRMVARERAVGAVETPRVVVPPQPVRAVESPQQVRTMEPPHQAWAVEPARAVAPRLERVRLVRPVGPMPPMEPVPPVRLPAPPRSPWKLVGPLRPVQGPPSGPASGLPGAMPAEAPSGADAGAGAEAEAEAEAKAEADAGADVASGAAPGAGASTAWTPENSGEIVPDTGESDNRSTSSAQPCAVAGEPQPITEHPPLCRPVPLQQAPLAAR</sequence>
<evidence type="ECO:0000313" key="2">
    <source>
        <dbReference type="EMBL" id="EJJ04744.1"/>
    </source>
</evidence>
<name>J1RK21_9ACTN</name>
<organism evidence="2">
    <name type="scientific">Streptomyces auratus AGR0001</name>
    <dbReference type="NCBI Taxonomy" id="1160718"/>
    <lineage>
        <taxon>Bacteria</taxon>
        <taxon>Bacillati</taxon>
        <taxon>Actinomycetota</taxon>
        <taxon>Actinomycetes</taxon>
        <taxon>Kitasatosporales</taxon>
        <taxon>Streptomycetaceae</taxon>
        <taxon>Streptomyces</taxon>
    </lineage>
</organism>
<feature type="compositionally biased region" description="Low complexity" evidence="1">
    <location>
        <begin position="501"/>
        <end position="524"/>
    </location>
</feature>
<gene>
    <name evidence="2" type="ORF">SU9_22110</name>
</gene>
<feature type="compositionally biased region" description="Low complexity" evidence="1">
    <location>
        <begin position="536"/>
        <end position="554"/>
    </location>
</feature>
<dbReference type="HOGENOM" id="CLU_024319_0_0_11"/>
<accession>J1RK21</accession>
<dbReference type="STRING" id="1160718.SU9_22110"/>
<dbReference type="PATRIC" id="fig|1160718.3.peg.4473"/>
<reference evidence="2" key="1">
    <citation type="journal article" date="2012" name="J. Bacteriol.">
        <title>Genome Sequence of Streptomyces auratus Strain AGR0001, a Phoslactomycin-Producing Actinomycete.</title>
        <authorList>
            <person name="Han X."/>
            <person name="Li M."/>
            <person name="Ding Z."/>
            <person name="Zhao J."/>
            <person name="Ji K."/>
            <person name="Wen M."/>
            <person name="Lu T."/>
        </authorList>
    </citation>
    <scope>NUCLEOTIDE SEQUENCE [LARGE SCALE GENOMIC DNA]</scope>
    <source>
        <strain evidence="2">AGR0001</strain>
    </source>
</reference>
<dbReference type="eggNOG" id="COG1506">
    <property type="taxonomic scope" value="Bacteria"/>
</dbReference>
<proteinExistence type="predicted"/>
<feature type="region of interest" description="Disordered" evidence="1">
    <location>
        <begin position="486"/>
        <end position="610"/>
    </location>
</feature>
<protein>
    <submittedName>
        <fullName evidence="2">Uncharacterized protein</fullName>
    </submittedName>
</protein>
<dbReference type="EMBL" id="AJGV01000132">
    <property type="protein sequence ID" value="EJJ04744.1"/>
    <property type="molecule type" value="Genomic_DNA"/>
</dbReference>
<evidence type="ECO:0000256" key="1">
    <source>
        <dbReference type="SAM" id="MobiDB-lite"/>
    </source>
</evidence>
<dbReference type="AlphaFoldDB" id="J1RK21"/>